<organism evidence="1 2">
    <name type="scientific">Vibrio bivalvicida</name>
    <dbReference type="NCBI Taxonomy" id="1276888"/>
    <lineage>
        <taxon>Bacteria</taxon>
        <taxon>Pseudomonadati</taxon>
        <taxon>Pseudomonadota</taxon>
        <taxon>Gammaproteobacteria</taxon>
        <taxon>Vibrionales</taxon>
        <taxon>Vibrionaceae</taxon>
        <taxon>Vibrio</taxon>
        <taxon>Vibrio oreintalis group</taxon>
    </lineage>
</organism>
<evidence type="ECO:0000313" key="1">
    <source>
        <dbReference type="EMBL" id="MEZ8208559.1"/>
    </source>
</evidence>
<dbReference type="Proteomes" id="UP001569151">
    <property type="component" value="Unassembled WGS sequence"/>
</dbReference>
<accession>A0ABV4MG61</accession>
<comment type="caution">
    <text evidence="1">The sequence shown here is derived from an EMBL/GenBank/DDBJ whole genome shotgun (WGS) entry which is preliminary data.</text>
</comment>
<dbReference type="EMBL" id="JBGOOS010000007">
    <property type="protein sequence ID" value="MEZ8208559.1"/>
    <property type="molecule type" value="Genomic_DNA"/>
</dbReference>
<name>A0ABV4MG61_9VIBR</name>
<dbReference type="RefSeq" id="WP_371718298.1">
    <property type="nucleotide sequence ID" value="NZ_JBGOOF010000008.1"/>
</dbReference>
<gene>
    <name evidence="1" type="ORF">ACED39_07190</name>
</gene>
<evidence type="ECO:0000313" key="2">
    <source>
        <dbReference type="Proteomes" id="UP001569151"/>
    </source>
</evidence>
<sequence>MLTPIDTYDVEVQEIELTNIRDWLIALPKEMAPREEIPESEFGC</sequence>
<proteinExistence type="predicted"/>
<keyword evidence="2" id="KW-1185">Reference proteome</keyword>
<reference evidence="1 2" key="1">
    <citation type="submission" date="2024-06" db="EMBL/GenBank/DDBJ databases">
        <authorList>
            <person name="Steensen K."/>
            <person name="Seneca J."/>
            <person name="Bartlau N."/>
            <person name="Yu A.X."/>
            <person name="Polz M.F."/>
        </authorList>
    </citation>
    <scope>NUCLEOTIDE SEQUENCE [LARGE SCALE GENOMIC DNA]</scope>
    <source>
        <strain evidence="1 2">1F146</strain>
    </source>
</reference>
<protein>
    <submittedName>
        <fullName evidence="1">Uncharacterized protein</fullName>
    </submittedName>
</protein>